<name>A0AB34K8Q2_PRYPA</name>
<evidence type="ECO:0000313" key="3">
    <source>
        <dbReference type="Proteomes" id="UP001515480"/>
    </source>
</evidence>
<evidence type="ECO:0000313" key="2">
    <source>
        <dbReference type="EMBL" id="KAL1529707.1"/>
    </source>
</evidence>
<accession>A0AB34K8Q2</accession>
<sequence length="740" mass="81303">MGCGCQQPQRTRDTRTANALCFNQPTPRVAHCIVGAARTFPVERAWRSLRRNLVEAFGGIGLEAEAADVFFHMKLVDDAPKAQREWRFDSLSRTDDAASVCEAACAFSPRGVSLLNESHAGPPHPAAVTAGCFRSGFFAHPQNMARAVSQWTSFNDCLGSLSAAEAAAGKRYDLVVLTRPDTIWYGAVAPFCQHDLRFTTVHRGPVRWNSTLEWLLIMPRRHAQTILGTAAVFDSCKPGERCCSIGRSEDLLQFALGRAGPYQHRPFAVDILRPARQSGMRNAGCSQPEALGFRTFDDCRSAMYGTRGAEVREANKPIRGHGGRAAEESRSRGSLFSSRKNSVHGRASVEVAPHRGEGVPPGKRFASSPESEPTEDWRRIPASAAKPPLENQMNGACEKTPYVALLLAGPVRSLLTPAVYVTTFTHFWRAFGGQQVLFARLYDVLLLDAAAREKLVCVLSYLAQGHGEWSAPAVSGKRMPSATETAGCKFHPRSELAQHEYMVQSLARQLATLRACFDRLVQYETEHRLTFEWVLRTRTDTAFLSPVLPECRSPRGAVLTAHAYQKGEATLHMFSDHAAIVPRSAAHAFFISVAERLQRCSVIGERLSLDFGAPESFIHHALLAAGVEVQHASWLAPFVVSIDGRMPKWCDRYRKLGVSHFTGFAGSNACSRHFLSATFQEAGSSGPACHNISMSPESRIQSAATPSYMFKRNTTGNALSACTHFNGCCRRHPRSCNNIE</sequence>
<comment type="caution">
    <text evidence="2">The sequence shown here is derived from an EMBL/GenBank/DDBJ whole genome shotgun (WGS) entry which is preliminary data.</text>
</comment>
<dbReference type="AlphaFoldDB" id="A0AB34K8Q2"/>
<gene>
    <name evidence="2" type="ORF">AB1Y20_000646</name>
</gene>
<feature type="region of interest" description="Disordered" evidence="1">
    <location>
        <begin position="315"/>
        <end position="378"/>
    </location>
</feature>
<reference evidence="2 3" key="1">
    <citation type="journal article" date="2024" name="Science">
        <title>Giant polyketide synthase enzymes in the biosynthesis of giant marine polyether toxins.</title>
        <authorList>
            <person name="Fallon T.R."/>
            <person name="Shende V.V."/>
            <person name="Wierzbicki I.H."/>
            <person name="Pendleton A.L."/>
            <person name="Watervoot N.F."/>
            <person name="Auber R.P."/>
            <person name="Gonzalez D.J."/>
            <person name="Wisecaver J.H."/>
            <person name="Moore B.S."/>
        </authorList>
    </citation>
    <scope>NUCLEOTIDE SEQUENCE [LARGE SCALE GENOMIC DNA]</scope>
    <source>
        <strain evidence="2 3">12B1</strain>
    </source>
</reference>
<keyword evidence="3" id="KW-1185">Reference proteome</keyword>
<evidence type="ECO:0000256" key="1">
    <source>
        <dbReference type="SAM" id="MobiDB-lite"/>
    </source>
</evidence>
<protein>
    <submittedName>
        <fullName evidence="2">Uncharacterized protein</fullName>
    </submittedName>
</protein>
<dbReference type="Proteomes" id="UP001515480">
    <property type="component" value="Unassembled WGS sequence"/>
</dbReference>
<organism evidence="2 3">
    <name type="scientific">Prymnesium parvum</name>
    <name type="common">Toxic golden alga</name>
    <dbReference type="NCBI Taxonomy" id="97485"/>
    <lineage>
        <taxon>Eukaryota</taxon>
        <taxon>Haptista</taxon>
        <taxon>Haptophyta</taxon>
        <taxon>Prymnesiophyceae</taxon>
        <taxon>Prymnesiales</taxon>
        <taxon>Prymnesiaceae</taxon>
        <taxon>Prymnesium</taxon>
    </lineage>
</organism>
<dbReference type="EMBL" id="JBGBPQ010000001">
    <property type="protein sequence ID" value="KAL1529707.1"/>
    <property type="molecule type" value="Genomic_DNA"/>
</dbReference>
<proteinExistence type="predicted"/>